<keyword evidence="3" id="KW-1185">Reference proteome</keyword>
<name>A0A929KZW6_9SPHI</name>
<reference evidence="2" key="1">
    <citation type="submission" date="2020-10" db="EMBL/GenBank/DDBJ databases">
        <title>Mucilaginibacter mali sp. nov., isolated from rhizosphere soil of apple orchard.</title>
        <authorList>
            <person name="Lee J.-S."/>
            <person name="Kim H.S."/>
            <person name="Kim J.-S."/>
        </authorList>
    </citation>
    <scope>NUCLEOTIDE SEQUENCE</scope>
    <source>
        <strain evidence="2">KCTC 22746</strain>
    </source>
</reference>
<gene>
    <name evidence="2" type="ORF">IRJ16_17270</name>
</gene>
<dbReference type="SUPFAM" id="SSF58113">
    <property type="entry name" value="Apolipoprotein A-I"/>
    <property type="match status" value="1"/>
</dbReference>
<evidence type="ECO:0000313" key="2">
    <source>
        <dbReference type="EMBL" id="MBE9663640.1"/>
    </source>
</evidence>
<accession>A0A929KZW6</accession>
<dbReference type="Pfam" id="PF12732">
    <property type="entry name" value="YtxH"/>
    <property type="match status" value="1"/>
</dbReference>
<dbReference type="InterPro" id="IPR024623">
    <property type="entry name" value="YtxH"/>
</dbReference>
<feature type="coiled-coil region" evidence="1">
    <location>
        <begin position="45"/>
        <end position="87"/>
    </location>
</feature>
<dbReference type="Gene3D" id="1.20.120.20">
    <property type="entry name" value="Apolipoprotein"/>
    <property type="match status" value="1"/>
</dbReference>
<protein>
    <submittedName>
        <fullName evidence="2">YtxH domain-containing protein</fullName>
    </submittedName>
</protein>
<dbReference type="RefSeq" id="WP_194112879.1">
    <property type="nucleotide sequence ID" value="NZ_JADFFL010000007.1"/>
</dbReference>
<comment type="caution">
    <text evidence="2">The sequence shown here is derived from an EMBL/GenBank/DDBJ whole genome shotgun (WGS) entry which is preliminary data.</text>
</comment>
<dbReference type="EMBL" id="JADFFL010000007">
    <property type="protein sequence ID" value="MBE9663640.1"/>
    <property type="molecule type" value="Genomic_DNA"/>
</dbReference>
<keyword evidence="1" id="KW-0175">Coiled coil</keyword>
<dbReference type="AlphaFoldDB" id="A0A929KZW6"/>
<dbReference type="Proteomes" id="UP000622475">
    <property type="component" value="Unassembled WGS sequence"/>
</dbReference>
<organism evidence="2 3">
    <name type="scientific">Mucilaginibacter myungsuensis</name>
    <dbReference type="NCBI Taxonomy" id="649104"/>
    <lineage>
        <taxon>Bacteria</taxon>
        <taxon>Pseudomonadati</taxon>
        <taxon>Bacteroidota</taxon>
        <taxon>Sphingobacteriia</taxon>
        <taxon>Sphingobacteriales</taxon>
        <taxon>Sphingobacteriaceae</taxon>
        <taxon>Mucilaginibacter</taxon>
    </lineage>
</organism>
<proteinExistence type="predicted"/>
<evidence type="ECO:0000256" key="1">
    <source>
        <dbReference type="SAM" id="Coils"/>
    </source>
</evidence>
<sequence length="124" mass="13365">MKDQTKLIAALLVGAAAGAAISLLITSDKGTELRGEVSDYLVDLYEKSRDKAQRAAEDARRYSNNVVEQARSQYDNIAGNVSDYKDQVRSVINDYTDQGHEAIAAAKAKVKATASELNGSIQNS</sequence>
<evidence type="ECO:0000313" key="3">
    <source>
        <dbReference type="Proteomes" id="UP000622475"/>
    </source>
</evidence>